<dbReference type="HAMAP" id="MF_00827">
    <property type="entry name" value="UPF0386"/>
    <property type="match status" value="1"/>
</dbReference>
<dbReference type="InterPro" id="IPR018654">
    <property type="entry name" value="YjhX_toxin"/>
</dbReference>
<reference evidence="4 5" key="1">
    <citation type="submission" date="2019-03" db="EMBL/GenBank/DDBJ databases">
        <title>Genomic Encyclopedia of Type Strains, Phase IV (KMG-V): Genome sequencing to study the core and pangenomes of soil and plant-associated prokaryotes.</title>
        <authorList>
            <person name="Whitman W."/>
        </authorList>
    </citation>
    <scope>NUCLEOTIDE SEQUENCE [LARGE SCALE GENOMIC DNA]</scope>
    <source>
        <strain evidence="2 5">Gr42</strain>
        <strain evidence="3 4">IE4868</strain>
    </source>
</reference>
<evidence type="ECO:0000313" key="3">
    <source>
        <dbReference type="EMBL" id="TCU36702.1"/>
    </source>
</evidence>
<name>A0A4R3QM56_9HYPH</name>
<comment type="caution">
    <text evidence="2">The sequence shown here is derived from an EMBL/GenBank/DDBJ whole genome shotgun (WGS) entry which is preliminary data.</text>
</comment>
<evidence type="ECO:0000256" key="1">
    <source>
        <dbReference type="HAMAP-Rule" id="MF_00827"/>
    </source>
</evidence>
<evidence type="ECO:0000313" key="2">
    <source>
        <dbReference type="EMBL" id="TCU23123.1"/>
    </source>
</evidence>
<gene>
    <name evidence="3" type="ORF">EV129_107270</name>
    <name evidence="2" type="ORF">EV130_108268</name>
</gene>
<accession>A0A4R3QM56</accession>
<organism evidence="2 5">
    <name type="scientific">Rhizobium azibense</name>
    <dbReference type="NCBI Taxonomy" id="1136135"/>
    <lineage>
        <taxon>Bacteria</taxon>
        <taxon>Pseudomonadati</taxon>
        <taxon>Pseudomonadota</taxon>
        <taxon>Alphaproteobacteria</taxon>
        <taxon>Hyphomicrobiales</taxon>
        <taxon>Rhizobiaceae</taxon>
        <taxon>Rhizobium/Agrobacterium group</taxon>
        <taxon>Rhizobium</taxon>
    </lineage>
</organism>
<dbReference type="Pfam" id="PF09857">
    <property type="entry name" value="YjhX_toxin"/>
    <property type="match status" value="1"/>
</dbReference>
<evidence type="ECO:0000313" key="5">
    <source>
        <dbReference type="Proteomes" id="UP000295547"/>
    </source>
</evidence>
<dbReference type="EMBL" id="SMBK01000007">
    <property type="protein sequence ID" value="TCU36702.1"/>
    <property type="molecule type" value="Genomic_DNA"/>
</dbReference>
<dbReference type="AlphaFoldDB" id="A0A4R3QM56"/>
<comment type="similarity">
    <text evidence="1">Belongs to the UPF0386 family.</text>
</comment>
<dbReference type="Proteomes" id="UP000295547">
    <property type="component" value="Unassembled WGS sequence"/>
</dbReference>
<proteinExistence type="inferred from homology"/>
<dbReference type="EMBL" id="SMBJ01000008">
    <property type="protein sequence ID" value="TCU23123.1"/>
    <property type="molecule type" value="Genomic_DNA"/>
</dbReference>
<evidence type="ECO:0000313" key="4">
    <source>
        <dbReference type="Proteomes" id="UP000295507"/>
    </source>
</evidence>
<sequence length="117" mass="13676">MGQKKNEAPTLAPNAGSFFYALFRRQDRINIQMDISRTEQRILHLLAQGGRIEITRDEKKRIEKLQLYTREGWVFSGLDLITFRKLKQKKAIKSSSGKPYRITERGLVLVRAEQNNR</sequence>
<dbReference type="NCBIfam" id="NF010240">
    <property type="entry name" value="PRK13687.1"/>
    <property type="match status" value="1"/>
</dbReference>
<dbReference type="Proteomes" id="UP000295507">
    <property type="component" value="Unassembled WGS sequence"/>
</dbReference>
<protein>
    <recommendedName>
        <fullName evidence="1">UPF0386 protein EV129_107270</fullName>
    </recommendedName>
</protein>
<keyword evidence="5" id="KW-1185">Reference proteome</keyword>